<sequence length="371" mass="41608">MLPYYPCLRFKQGEYIAMAKLPNDVAPHVEPRFVVPPPKDRDPELGRIPTIDEIAHITGDRIAKHWPLRRAFLDTRFVHDALGNDGLRTLYRLAQGRNPKIVPVVSAEGLSNPFFKEVLCTTGAIKLAILIDYDQVDPEEISQGLNAIGLSANECVLFVDFTGAPLKPEIASGSISGLFEVLNEIGHWHRIVYQASNFPQTNPPEYGKNKFVPRDEWTAFHEAMKDCDVPPERIGYGDFGADTGKMVFPKGLRGGKATRHLRYTGKTHTLIVFADKDGKDAEQMRKVCQRLMEHESMTYAGQAFSEADDRIFRVAQGLDGPGNASMWREWNTLHHIMQVVRDLGAMAGITFGTHRVSTVVHERGLFDLELD</sequence>
<dbReference type="HOGENOM" id="CLU_062173_0_0_5"/>
<organism evidence="1 2">
    <name type="scientific">Asticcacaulis excentricus (strain ATCC 15261 / DSM 4724 / KCTC 12464 / NCIMB 9791 / VKM B-1370 / CB 48)</name>
    <dbReference type="NCBI Taxonomy" id="573065"/>
    <lineage>
        <taxon>Bacteria</taxon>
        <taxon>Pseudomonadati</taxon>
        <taxon>Pseudomonadota</taxon>
        <taxon>Alphaproteobacteria</taxon>
        <taxon>Caulobacterales</taxon>
        <taxon>Caulobacteraceae</taxon>
        <taxon>Asticcacaulis</taxon>
    </lineage>
</organism>
<dbReference type="EMBL" id="CP002395">
    <property type="protein sequence ID" value="ADU13144.1"/>
    <property type="molecule type" value="Genomic_DNA"/>
</dbReference>
<dbReference type="AlphaFoldDB" id="E8RPX1"/>
<dbReference type="InterPro" id="IPR025683">
    <property type="entry name" value="Protein_beta"/>
</dbReference>
<dbReference type="KEGG" id="aex:Astex_1478"/>
<name>E8RPX1_ASTEC</name>
<protein>
    <submittedName>
        <fullName evidence="1">Uncharacterized protein</fullName>
    </submittedName>
</protein>
<evidence type="ECO:0000313" key="1">
    <source>
        <dbReference type="EMBL" id="ADU13144.1"/>
    </source>
</evidence>
<dbReference type="Proteomes" id="UP000001492">
    <property type="component" value="Chromosome 1"/>
</dbReference>
<accession>E8RPX1</accession>
<dbReference type="OrthoDB" id="1492299at2"/>
<evidence type="ECO:0000313" key="2">
    <source>
        <dbReference type="Proteomes" id="UP000001492"/>
    </source>
</evidence>
<keyword evidence="2" id="KW-1185">Reference proteome</keyword>
<proteinExistence type="predicted"/>
<reference evidence="2" key="1">
    <citation type="submission" date="2010-12" db="EMBL/GenBank/DDBJ databases">
        <title>Complete sequence of chromosome 1 of Asticcacaulis excentricus CB 48.</title>
        <authorList>
            <consortium name="US DOE Joint Genome Institute"/>
            <person name="Lucas S."/>
            <person name="Copeland A."/>
            <person name="Lapidus A."/>
            <person name="Cheng J.-F."/>
            <person name="Bruce D."/>
            <person name="Goodwin L."/>
            <person name="Pitluck S."/>
            <person name="Teshima H."/>
            <person name="Davenport K."/>
            <person name="Detter J.C."/>
            <person name="Han C."/>
            <person name="Tapia R."/>
            <person name="Land M."/>
            <person name="Hauser L."/>
            <person name="Jeffries C."/>
            <person name="Kyrpides N."/>
            <person name="Ivanova N."/>
            <person name="Ovchinnikova G."/>
            <person name="Brun Y.V."/>
            <person name="Woyke T."/>
        </authorList>
    </citation>
    <scope>NUCLEOTIDE SEQUENCE [LARGE SCALE GENOMIC DNA]</scope>
    <source>
        <strain evidence="2">ATCC 15261 / DSM 4724 / KCTC 12464 / NCIMB 9791 / VKM B-1370 / CB 48</strain>
    </source>
</reference>
<dbReference type="RefSeq" id="WP_013478976.1">
    <property type="nucleotide sequence ID" value="NC_014816.1"/>
</dbReference>
<dbReference type="eggNOG" id="ENOG502ZBKE">
    <property type="taxonomic scope" value="Bacteria"/>
</dbReference>
<gene>
    <name evidence="1" type="ordered locus">Astex_1478</name>
</gene>
<dbReference type="Pfam" id="PF14350">
    <property type="entry name" value="Beta_protein"/>
    <property type="match status" value="1"/>
</dbReference>